<dbReference type="EMBL" id="AP027731">
    <property type="protein sequence ID" value="BDZ47084.1"/>
    <property type="molecule type" value="Genomic_DNA"/>
</dbReference>
<accession>A0ABM8GFF5</accession>
<evidence type="ECO:0000256" key="1">
    <source>
        <dbReference type="SAM" id="MobiDB-lite"/>
    </source>
</evidence>
<feature type="compositionally biased region" description="Low complexity" evidence="1">
    <location>
        <begin position="58"/>
        <end position="67"/>
    </location>
</feature>
<protein>
    <submittedName>
        <fullName evidence="2">Uncharacterized protein</fullName>
    </submittedName>
</protein>
<dbReference type="Proteomes" id="UP001321498">
    <property type="component" value="Chromosome"/>
</dbReference>
<feature type="region of interest" description="Disordered" evidence="1">
    <location>
        <begin position="48"/>
        <end position="67"/>
    </location>
</feature>
<reference evidence="3" key="1">
    <citation type="journal article" date="2019" name="Int. J. Syst. Evol. Microbiol.">
        <title>The Global Catalogue of Microorganisms (GCM) 10K type strain sequencing project: providing services to taxonomists for standard genome sequencing and annotation.</title>
        <authorList>
            <consortium name="The Broad Institute Genomics Platform"/>
            <consortium name="The Broad Institute Genome Sequencing Center for Infectious Disease"/>
            <person name="Wu L."/>
            <person name="Ma J."/>
        </authorList>
    </citation>
    <scope>NUCLEOTIDE SEQUENCE [LARGE SCALE GENOMIC DNA]</scope>
    <source>
        <strain evidence="3">NBRC 108725</strain>
    </source>
</reference>
<evidence type="ECO:0000313" key="2">
    <source>
        <dbReference type="EMBL" id="BDZ47084.1"/>
    </source>
</evidence>
<evidence type="ECO:0000313" key="3">
    <source>
        <dbReference type="Proteomes" id="UP001321498"/>
    </source>
</evidence>
<proteinExistence type="predicted"/>
<sequence length="67" mass="6734">MAEVIRTLVLWCPDWPIAAASRAAKLPPGTPLALTDRGDVFACSSAARAEGSGGGCASGRPSRAAPP</sequence>
<gene>
    <name evidence="2" type="ORF">GCM10025866_29930</name>
</gene>
<keyword evidence="3" id="KW-1185">Reference proteome</keyword>
<name>A0ABM8GFF5_9MICO</name>
<organism evidence="2 3">
    <name type="scientific">Naasia aerilata</name>
    <dbReference type="NCBI Taxonomy" id="1162966"/>
    <lineage>
        <taxon>Bacteria</taxon>
        <taxon>Bacillati</taxon>
        <taxon>Actinomycetota</taxon>
        <taxon>Actinomycetes</taxon>
        <taxon>Micrococcales</taxon>
        <taxon>Microbacteriaceae</taxon>
        <taxon>Naasia</taxon>
    </lineage>
</organism>